<dbReference type="Proteomes" id="UP001140091">
    <property type="component" value="Unassembled WGS sequence"/>
</dbReference>
<protein>
    <submittedName>
        <fullName evidence="2">Uncharacterized protein</fullName>
    </submittedName>
</protein>
<evidence type="ECO:0000313" key="2">
    <source>
        <dbReference type="EMBL" id="KAJ2924282.1"/>
    </source>
</evidence>
<dbReference type="OrthoDB" id="2952413at2759"/>
<accession>A0A9W8IWX3</accession>
<dbReference type="AlphaFoldDB" id="A0A9W8IWX3"/>
<reference evidence="2" key="1">
    <citation type="submission" date="2022-06" db="EMBL/GenBank/DDBJ databases">
        <title>Genome Sequence of Candolleomyces eurysporus.</title>
        <authorList>
            <person name="Buettner E."/>
        </authorList>
    </citation>
    <scope>NUCLEOTIDE SEQUENCE</scope>
    <source>
        <strain evidence="2">VTCC 930004</strain>
    </source>
</reference>
<feature type="non-terminal residue" evidence="2">
    <location>
        <position position="1"/>
    </location>
</feature>
<sequence>MSIVGSKFYILVIDVICIMRVYALYGFNRRVLLLLSILTAVEIAVGVYCVVRITDHGNTPPVPKNDLSAWYGCGLPFTPTTREMIKMYIVTWIFGTGTAATFFTLTVYKLKGSISDERGKIKCHIMKDSSLVPPLLIVFIRDGALNFLLSVSLLPLCIVDTDACCLQELWPFFAWVA</sequence>
<evidence type="ECO:0000256" key="1">
    <source>
        <dbReference type="SAM" id="Phobius"/>
    </source>
</evidence>
<keyword evidence="1" id="KW-1133">Transmembrane helix</keyword>
<keyword evidence="1" id="KW-0472">Membrane</keyword>
<organism evidence="2 3">
    <name type="scientific">Candolleomyces eurysporus</name>
    <dbReference type="NCBI Taxonomy" id="2828524"/>
    <lineage>
        <taxon>Eukaryota</taxon>
        <taxon>Fungi</taxon>
        <taxon>Dikarya</taxon>
        <taxon>Basidiomycota</taxon>
        <taxon>Agaricomycotina</taxon>
        <taxon>Agaricomycetes</taxon>
        <taxon>Agaricomycetidae</taxon>
        <taxon>Agaricales</taxon>
        <taxon>Agaricineae</taxon>
        <taxon>Psathyrellaceae</taxon>
        <taxon>Candolleomyces</taxon>
    </lineage>
</organism>
<name>A0A9W8IWX3_9AGAR</name>
<keyword evidence="1" id="KW-0812">Transmembrane</keyword>
<gene>
    <name evidence="2" type="ORF">H1R20_g12810</name>
</gene>
<proteinExistence type="predicted"/>
<feature type="transmembrane region" description="Helical" evidence="1">
    <location>
        <begin position="89"/>
        <end position="110"/>
    </location>
</feature>
<feature type="transmembrane region" description="Helical" evidence="1">
    <location>
        <begin position="6"/>
        <end position="25"/>
    </location>
</feature>
<dbReference type="EMBL" id="JANBPK010001232">
    <property type="protein sequence ID" value="KAJ2924282.1"/>
    <property type="molecule type" value="Genomic_DNA"/>
</dbReference>
<evidence type="ECO:0000313" key="3">
    <source>
        <dbReference type="Proteomes" id="UP001140091"/>
    </source>
</evidence>
<feature type="transmembrane region" description="Helical" evidence="1">
    <location>
        <begin position="32"/>
        <end position="53"/>
    </location>
</feature>
<keyword evidence="3" id="KW-1185">Reference proteome</keyword>
<comment type="caution">
    <text evidence="2">The sequence shown here is derived from an EMBL/GenBank/DDBJ whole genome shotgun (WGS) entry which is preliminary data.</text>
</comment>